<feature type="transmembrane region" description="Helical" evidence="8">
    <location>
        <begin position="171"/>
        <end position="198"/>
    </location>
</feature>
<dbReference type="InterPro" id="IPR000802">
    <property type="entry name" value="Arsenical_pump_ArsB"/>
</dbReference>
<comment type="similarity">
    <text evidence="2">Belongs to the CitM (TC 2.A.11) transporter family.</text>
</comment>
<keyword evidence="7 8" id="KW-0472">Membrane</keyword>
<evidence type="ECO:0000259" key="9">
    <source>
        <dbReference type="Pfam" id="PF03600"/>
    </source>
</evidence>
<comment type="subcellular location">
    <subcellularLocation>
        <location evidence="1">Cell membrane</location>
        <topology evidence="1">Multi-pass membrane protein</topology>
    </subcellularLocation>
</comment>
<feature type="transmembrane region" description="Helical" evidence="8">
    <location>
        <begin position="309"/>
        <end position="330"/>
    </location>
</feature>
<evidence type="ECO:0000313" key="11">
    <source>
        <dbReference type="Proteomes" id="UP000052008"/>
    </source>
</evidence>
<feature type="transmembrane region" description="Helical" evidence="8">
    <location>
        <begin position="398"/>
        <end position="421"/>
    </location>
</feature>
<evidence type="ECO:0000256" key="5">
    <source>
        <dbReference type="ARBA" id="ARBA00022692"/>
    </source>
</evidence>
<keyword evidence="6 8" id="KW-1133">Transmembrane helix</keyword>
<feature type="transmembrane region" description="Helical" evidence="8">
    <location>
        <begin position="277"/>
        <end position="297"/>
    </location>
</feature>
<dbReference type="Pfam" id="PF03600">
    <property type="entry name" value="CitMHS"/>
    <property type="match status" value="1"/>
</dbReference>
<proteinExistence type="inferred from homology"/>
<organism evidence="10 11">
    <name type="scientific">candidate division TA06 bacterium DG_24</name>
    <dbReference type="NCBI Taxonomy" id="1703770"/>
    <lineage>
        <taxon>Bacteria</taxon>
        <taxon>Bacteria division TA06</taxon>
    </lineage>
</organism>
<feature type="transmembrane region" description="Helical" evidence="8">
    <location>
        <begin position="239"/>
        <end position="257"/>
    </location>
</feature>
<gene>
    <name evidence="10" type="ORF">AMJ39_07980</name>
</gene>
<dbReference type="Proteomes" id="UP000052008">
    <property type="component" value="Unassembled WGS sequence"/>
</dbReference>
<evidence type="ECO:0000256" key="1">
    <source>
        <dbReference type="ARBA" id="ARBA00004651"/>
    </source>
</evidence>
<feature type="transmembrane region" description="Helical" evidence="8">
    <location>
        <begin position="355"/>
        <end position="386"/>
    </location>
</feature>
<feature type="transmembrane region" description="Helical" evidence="8">
    <location>
        <begin position="132"/>
        <end position="151"/>
    </location>
</feature>
<evidence type="ECO:0000313" key="10">
    <source>
        <dbReference type="EMBL" id="KPJ52396.1"/>
    </source>
</evidence>
<evidence type="ECO:0000256" key="8">
    <source>
        <dbReference type="SAM" id="Phobius"/>
    </source>
</evidence>
<evidence type="ECO:0000256" key="2">
    <source>
        <dbReference type="ARBA" id="ARBA00009843"/>
    </source>
</evidence>
<keyword evidence="3" id="KW-0813">Transport</keyword>
<dbReference type="AlphaFoldDB" id="A0A0S7WS48"/>
<evidence type="ECO:0000256" key="7">
    <source>
        <dbReference type="ARBA" id="ARBA00023136"/>
    </source>
</evidence>
<dbReference type="GO" id="GO:0005886">
    <property type="term" value="C:plasma membrane"/>
    <property type="evidence" value="ECO:0007669"/>
    <property type="project" value="UniProtKB-SubCell"/>
</dbReference>
<name>A0A0S7WS48_UNCT6</name>
<accession>A0A0S7WS48</accession>
<dbReference type="EMBL" id="LIZS01000061">
    <property type="protein sequence ID" value="KPJ52396.1"/>
    <property type="molecule type" value="Genomic_DNA"/>
</dbReference>
<feature type="transmembrane region" description="Helical" evidence="8">
    <location>
        <begin position="27"/>
        <end position="44"/>
    </location>
</feature>
<keyword evidence="5 8" id="KW-0812">Transmembrane</keyword>
<feature type="transmembrane region" description="Helical" evidence="8">
    <location>
        <begin position="92"/>
        <end position="125"/>
    </location>
</feature>
<feature type="domain" description="Citrate transporter-like" evidence="9">
    <location>
        <begin position="16"/>
        <end position="248"/>
    </location>
</feature>
<sequence length="422" mass="44656">MSPKIAVIGVFCVVYVFLAVSHRFKGLAVWVGAGILFVLGAITPGDALSSINWNVMGIFWGALIVAELFVYSKVPAYLAEWLVNRSTSVGMAFLLVSALSGIISAFVENVATVLIVAPVALAIAARIRVSPVPLLIGIAISSNLQGAATLIGDPPSMILAGYTGMTFNDFFFFQGRMSIFFAIELGALASLIVLYVIFRGHRERARIPPETVIESWVPTGLLAGMTLALAVSSGAAARIPNLGGIICMVFAVAGLVWQTARQKERSLTVLKNFDWETTFFLAGIFVLVGSLVAHGVVNDIADKIARLSGGSVFATYSLLVWLSVFVSAFVDNVPYVTAMIPVGQTIAAGIGMSPYLFLFGVLIGASIGGNITPIGAAANVVAVGMLRKRGHHTNFFEFARIGFPFSVIAVAVASAFIWGVWG</sequence>
<dbReference type="PRINTS" id="PR00758">
    <property type="entry name" value="ARSENICPUMP"/>
</dbReference>
<evidence type="ECO:0000256" key="4">
    <source>
        <dbReference type="ARBA" id="ARBA00022475"/>
    </source>
</evidence>
<feature type="transmembrane region" description="Helical" evidence="8">
    <location>
        <begin position="5"/>
        <end position="21"/>
    </location>
</feature>
<dbReference type="PANTHER" id="PTHR43568:SF1">
    <property type="entry name" value="P PROTEIN"/>
    <property type="match status" value="1"/>
</dbReference>
<feature type="transmembrane region" description="Helical" evidence="8">
    <location>
        <begin position="51"/>
        <end position="72"/>
    </location>
</feature>
<evidence type="ECO:0000256" key="6">
    <source>
        <dbReference type="ARBA" id="ARBA00022989"/>
    </source>
</evidence>
<reference evidence="10 11" key="1">
    <citation type="journal article" date="2015" name="Microbiome">
        <title>Genomic resolution of linkages in carbon, nitrogen, and sulfur cycling among widespread estuary sediment bacteria.</title>
        <authorList>
            <person name="Baker B.J."/>
            <person name="Lazar C.S."/>
            <person name="Teske A.P."/>
            <person name="Dick G.J."/>
        </authorList>
    </citation>
    <scope>NUCLEOTIDE SEQUENCE [LARGE SCALE GENOMIC DNA]</scope>
    <source>
        <strain evidence="10">DG_24</strain>
    </source>
</reference>
<keyword evidence="4" id="KW-1003">Cell membrane</keyword>
<evidence type="ECO:0000256" key="3">
    <source>
        <dbReference type="ARBA" id="ARBA00022448"/>
    </source>
</evidence>
<dbReference type="PANTHER" id="PTHR43568">
    <property type="entry name" value="P PROTEIN"/>
    <property type="match status" value="1"/>
</dbReference>
<dbReference type="GO" id="GO:0015105">
    <property type="term" value="F:arsenite transmembrane transporter activity"/>
    <property type="evidence" value="ECO:0007669"/>
    <property type="project" value="InterPro"/>
</dbReference>
<dbReference type="STRING" id="1703770.AMJ39_07980"/>
<comment type="caution">
    <text evidence="10">The sequence shown here is derived from an EMBL/GenBank/DDBJ whole genome shotgun (WGS) entry which is preliminary data.</text>
</comment>
<dbReference type="PATRIC" id="fig|1703770.3.peg.123"/>
<dbReference type="InterPro" id="IPR004680">
    <property type="entry name" value="Cit_transptr-like_dom"/>
</dbReference>
<dbReference type="InterPro" id="IPR051475">
    <property type="entry name" value="Diverse_Ion_Transporter"/>
</dbReference>
<protein>
    <recommendedName>
        <fullName evidence="9">Citrate transporter-like domain-containing protein</fullName>
    </recommendedName>
</protein>